<reference evidence="1 2" key="2">
    <citation type="journal article" date="2022" name="Mol. Ecol. Resour.">
        <title>The genomes of chicory, endive, great burdock and yacon provide insights into Asteraceae paleo-polyploidization history and plant inulin production.</title>
        <authorList>
            <person name="Fan W."/>
            <person name="Wang S."/>
            <person name="Wang H."/>
            <person name="Wang A."/>
            <person name="Jiang F."/>
            <person name="Liu H."/>
            <person name="Zhao H."/>
            <person name="Xu D."/>
            <person name="Zhang Y."/>
        </authorList>
    </citation>
    <scope>NUCLEOTIDE SEQUENCE [LARGE SCALE GENOMIC DNA]</scope>
    <source>
        <strain evidence="2">cv. Yunnan</strain>
        <tissue evidence="1">Leaves</tissue>
    </source>
</reference>
<reference evidence="2" key="1">
    <citation type="journal article" date="2022" name="Mol. Ecol. Resour.">
        <title>The genomes of chicory, endive, great burdock and yacon provide insights into Asteraceae palaeo-polyploidization history and plant inulin production.</title>
        <authorList>
            <person name="Fan W."/>
            <person name="Wang S."/>
            <person name="Wang H."/>
            <person name="Wang A."/>
            <person name="Jiang F."/>
            <person name="Liu H."/>
            <person name="Zhao H."/>
            <person name="Xu D."/>
            <person name="Zhang Y."/>
        </authorList>
    </citation>
    <scope>NUCLEOTIDE SEQUENCE [LARGE SCALE GENOMIC DNA]</scope>
    <source>
        <strain evidence="2">cv. Yunnan</strain>
    </source>
</reference>
<proteinExistence type="predicted"/>
<organism evidence="1 2">
    <name type="scientific">Smallanthus sonchifolius</name>
    <dbReference type="NCBI Taxonomy" id="185202"/>
    <lineage>
        <taxon>Eukaryota</taxon>
        <taxon>Viridiplantae</taxon>
        <taxon>Streptophyta</taxon>
        <taxon>Embryophyta</taxon>
        <taxon>Tracheophyta</taxon>
        <taxon>Spermatophyta</taxon>
        <taxon>Magnoliopsida</taxon>
        <taxon>eudicotyledons</taxon>
        <taxon>Gunneridae</taxon>
        <taxon>Pentapetalae</taxon>
        <taxon>asterids</taxon>
        <taxon>campanulids</taxon>
        <taxon>Asterales</taxon>
        <taxon>Asteraceae</taxon>
        <taxon>Asteroideae</taxon>
        <taxon>Heliantheae alliance</taxon>
        <taxon>Millerieae</taxon>
        <taxon>Smallanthus</taxon>
    </lineage>
</organism>
<dbReference type="Proteomes" id="UP001056120">
    <property type="component" value="Linkage Group LG26"/>
</dbReference>
<name>A0ACB8Z8G3_9ASTR</name>
<gene>
    <name evidence="1" type="ORF">L1987_76807</name>
</gene>
<accession>A0ACB8Z8G3</accession>
<evidence type="ECO:0000313" key="2">
    <source>
        <dbReference type="Proteomes" id="UP001056120"/>
    </source>
</evidence>
<evidence type="ECO:0000313" key="1">
    <source>
        <dbReference type="EMBL" id="KAI3693852.1"/>
    </source>
</evidence>
<comment type="caution">
    <text evidence="1">The sequence shown here is derived from an EMBL/GenBank/DDBJ whole genome shotgun (WGS) entry which is preliminary data.</text>
</comment>
<protein>
    <submittedName>
        <fullName evidence="1">Uncharacterized protein</fullName>
    </submittedName>
</protein>
<keyword evidence="2" id="KW-1185">Reference proteome</keyword>
<sequence>MESVKVNYPALYRLKKIFQSDRSRWPIEIKDKKRKNFKTHTRRMLAPIPFLPFRPFGFVNTLATNS</sequence>
<dbReference type="EMBL" id="CM042043">
    <property type="protein sequence ID" value="KAI3693852.1"/>
    <property type="molecule type" value="Genomic_DNA"/>
</dbReference>